<reference evidence="2 3" key="1">
    <citation type="submission" date="2018-05" db="EMBL/GenBank/DDBJ databases">
        <title>Complete Genome Sequences of Extremely Thermoacidophilic, Metal-Mobilizing Type-Strain Members of the Archaeal Family Sulfolobaceae: Acidianus brierleyi DSM-1651T, Acidianus sulfidivorans DSM-18786T, Metallosphaera hakonensis DSM-7519T, and Metallosphaera prunae DSM-10039T.</title>
        <authorList>
            <person name="Counts J.A."/>
            <person name="Kelly R.M."/>
        </authorList>
    </citation>
    <scope>NUCLEOTIDE SEQUENCE [LARGE SCALE GENOMIC DNA]</scope>
    <source>
        <strain evidence="2 3">DSM 1651</strain>
    </source>
</reference>
<name>A0A2U9IDG2_9CREN</name>
<evidence type="ECO:0000259" key="1">
    <source>
        <dbReference type="Pfam" id="PF00535"/>
    </source>
</evidence>
<evidence type="ECO:0000313" key="2">
    <source>
        <dbReference type="EMBL" id="AWR94046.1"/>
    </source>
</evidence>
<evidence type="ECO:0000313" key="3">
    <source>
        <dbReference type="Proteomes" id="UP000248044"/>
    </source>
</evidence>
<organism evidence="2 3">
    <name type="scientific">Acidianus brierleyi</name>
    <dbReference type="NCBI Taxonomy" id="41673"/>
    <lineage>
        <taxon>Archaea</taxon>
        <taxon>Thermoproteota</taxon>
        <taxon>Thermoprotei</taxon>
        <taxon>Sulfolobales</taxon>
        <taxon>Sulfolobaceae</taxon>
        <taxon>Acidianus</taxon>
    </lineage>
</organism>
<feature type="domain" description="Glycosyltransferase 2-like" evidence="1">
    <location>
        <begin position="9"/>
        <end position="135"/>
    </location>
</feature>
<dbReference type="EMBL" id="CP029289">
    <property type="protein sequence ID" value="AWR94046.1"/>
    <property type="molecule type" value="Genomic_DNA"/>
</dbReference>
<sequence length="303" mass="35503">MLLDTLSISVCIVTYNPDTEIVFKIIHILKNARLPIILIDNNSSDKNFLSLLQSVNTIIPLENNVGLGKAYNICCKVSKELGAEWVLFLDQDSLPLEPFSVNEVIEKLKNDAQLYYNTAIVSINSDTATKTISINEDFYLAKYIVGSGMIVKNSVCEKYKFLENLFLYSIDIEYATRLRRAGYYILAYKKQMLKYRIGETYKKYRRRIPRYLSYLLSKLTGKDLINYPFYSNPMRYYIILRNNIYLLTRRKVEITYSKYLPFFVLYLYESLGLKETLKYVLRAIKYGIFGDLDNDNKRIFNLK</sequence>
<accession>A0A2U9IDG2</accession>
<dbReference type="OrthoDB" id="43115at2157"/>
<dbReference type="InterPro" id="IPR001173">
    <property type="entry name" value="Glyco_trans_2-like"/>
</dbReference>
<gene>
    <name evidence="2" type="ORF">DFR85_04940</name>
</gene>
<proteinExistence type="predicted"/>
<dbReference type="GO" id="GO:0016740">
    <property type="term" value="F:transferase activity"/>
    <property type="evidence" value="ECO:0007669"/>
    <property type="project" value="UniProtKB-KW"/>
</dbReference>
<protein>
    <submittedName>
        <fullName evidence="2">Glycosyl transferase family 2</fullName>
    </submittedName>
</protein>
<keyword evidence="2" id="KW-0808">Transferase</keyword>
<dbReference type="Gene3D" id="3.90.550.10">
    <property type="entry name" value="Spore Coat Polysaccharide Biosynthesis Protein SpsA, Chain A"/>
    <property type="match status" value="1"/>
</dbReference>
<keyword evidence="3" id="KW-1185">Reference proteome</keyword>
<dbReference type="Proteomes" id="UP000248044">
    <property type="component" value="Chromosome"/>
</dbReference>
<dbReference type="PANTHER" id="PTHR43685">
    <property type="entry name" value="GLYCOSYLTRANSFERASE"/>
    <property type="match status" value="1"/>
</dbReference>
<dbReference type="PANTHER" id="PTHR43685:SF2">
    <property type="entry name" value="GLYCOSYLTRANSFERASE 2-LIKE DOMAIN-CONTAINING PROTEIN"/>
    <property type="match status" value="1"/>
</dbReference>
<dbReference type="AlphaFoldDB" id="A0A2U9IDG2"/>
<dbReference type="SUPFAM" id="SSF53448">
    <property type="entry name" value="Nucleotide-diphospho-sugar transferases"/>
    <property type="match status" value="1"/>
</dbReference>
<dbReference type="KEGG" id="abri:DFR85_04940"/>
<dbReference type="InterPro" id="IPR050834">
    <property type="entry name" value="Glycosyltransf_2"/>
</dbReference>
<dbReference type="InterPro" id="IPR029044">
    <property type="entry name" value="Nucleotide-diphossugar_trans"/>
</dbReference>
<dbReference type="Pfam" id="PF00535">
    <property type="entry name" value="Glycos_transf_2"/>
    <property type="match status" value="1"/>
</dbReference>